<proteinExistence type="predicted"/>
<sequence>MAPWNPILELRKKIVLSAVTVDGHITVAPYRSFIDISCDAVSHHSCCDMRFRMITALIDYSSCITIEDPTAVYVEDRTSIQEDESGGAYKVDLKCVPSGWFVYDSIVWLKDGAAIYRQKGDIFSIASEQRLQLNLTAPFRMENVSEFQGYYYCSVDLDNSYGPIFSPKLLVKFPGLHTFILHVKSEIPEKSNCSDLNSLQLPFIEEFNKFLGVLYSDGSRLFLKEVTCSE</sequence>
<keyword evidence="3" id="KW-1185">Reference proteome</keyword>
<evidence type="ECO:0000259" key="1">
    <source>
        <dbReference type="PROSITE" id="PS50835"/>
    </source>
</evidence>
<dbReference type="PROSITE" id="PS50835">
    <property type="entry name" value="IG_LIKE"/>
    <property type="match status" value="1"/>
</dbReference>
<evidence type="ECO:0000313" key="2">
    <source>
        <dbReference type="EMBL" id="GBM61215.1"/>
    </source>
</evidence>
<dbReference type="Proteomes" id="UP000499080">
    <property type="component" value="Unassembled WGS sequence"/>
</dbReference>
<dbReference type="AlphaFoldDB" id="A0A4Y2H8C5"/>
<protein>
    <recommendedName>
        <fullName evidence="1">Ig-like domain-containing protein</fullName>
    </recommendedName>
</protein>
<dbReference type="EMBL" id="BGPR01001756">
    <property type="protein sequence ID" value="GBM61215.1"/>
    <property type="molecule type" value="Genomic_DNA"/>
</dbReference>
<comment type="caution">
    <text evidence="2">The sequence shown here is derived from an EMBL/GenBank/DDBJ whole genome shotgun (WGS) entry which is preliminary data.</text>
</comment>
<accession>A0A4Y2H8C5</accession>
<evidence type="ECO:0000313" key="3">
    <source>
        <dbReference type="Proteomes" id="UP000499080"/>
    </source>
</evidence>
<reference evidence="2 3" key="1">
    <citation type="journal article" date="2019" name="Sci. Rep.">
        <title>Orb-weaving spider Araneus ventricosus genome elucidates the spidroin gene catalogue.</title>
        <authorList>
            <person name="Kono N."/>
            <person name="Nakamura H."/>
            <person name="Ohtoshi R."/>
            <person name="Moran D.A.P."/>
            <person name="Shinohara A."/>
            <person name="Yoshida Y."/>
            <person name="Fujiwara M."/>
            <person name="Mori M."/>
            <person name="Tomita M."/>
            <person name="Arakawa K."/>
        </authorList>
    </citation>
    <scope>NUCLEOTIDE SEQUENCE [LARGE SCALE GENOMIC DNA]</scope>
</reference>
<gene>
    <name evidence="2" type="ORF">AVEN_241594_1</name>
</gene>
<dbReference type="InterPro" id="IPR007110">
    <property type="entry name" value="Ig-like_dom"/>
</dbReference>
<organism evidence="2 3">
    <name type="scientific">Araneus ventricosus</name>
    <name type="common">Orbweaver spider</name>
    <name type="synonym">Epeira ventricosa</name>
    <dbReference type="NCBI Taxonomy" id="182803"/>
    <lineage>
        <taxon>Eukaryota</taxon>
        <taxon>Metazoa</taxon>
        <taxon>Ecdysozoa</taxon>
        <taxon>Arthropoda</taxon>
        <taxon>Chelicerata</taxon>
        <taxon>Arachnida</taxon>
        <taxon>Araneae</taxon>
        <taxon>Araneomorphae</taxon>
        <taxon>Entelegynae</taxon>
        <taxon>Araneoidea</taxon>
        <taxon>Araneidae</taxon>
        <taxon>Araneus</taxon>
    </lineage>
</organism>
<name>A0A4Y2H8C5_ARAVE</name>
<feature type="domain" description="Ig-like" evidence="1">
    <location>
        <begin position="69"/>
        <end position="155"/>
    </location>
</feature>